<dbReference type="Gene3D" id="1.10.3630.10">
    <property type="entry name" value="yeast vps74-n-term truncation variant domain like"/>
    <property type="match status" value="1"/>
</dbReference>
<evidence type="ECO:0000256" key="3">
    <source>
        <dbReference type="ARBA" id="ARBA00023121"/>
    </source>
</evidence>
<comment type="subcellular location">
    <subcellularLocation>
        <location evidence="1">Golgi apparatus membrane</location>
        <topology evidence="1">Peripheral membrane protein</topology>
        <orientation evidence="1">Cytoplasmic side</orientation>
    </subcellularLocation>
</comment>
<proteinExistence type="predicted"/>
<keyword evidence="3" id="KW-0446">Lipid-binding</keyword>
<dbReference type="InterPro" id="IPR008628">
    <property type="entry name" value="GPP34-like"/>
</dbReference>
<evidence type="ECO:0000256" key="2">
    <source>
        <dbReference type="ARBA" id="ARBA00023034"/>
    </source>
</evidence>
<dbReference type="OrthoDB" id="3531322at2"/>
<dbReference type="GO" id="GO:0012505">
    <property type="term" value="C:endomembrane system"/>
    <property type="evidence" value="ECO:0007669"/>
    <property type="project" value="UniProtKB-ARBA"/>
</dbReference>
<dbReference type="GO" id="GO:0070273">
    <property type="term" value="F:phosphatidylinositol-4-phosphate binding"/>
    <property type="evidence" value="ECO:0007669"/>
    <property type="project" value="InterPro"/>
</dbReference>
<dbReference type="InterPro" id="IPR038261">
    <property type="entry name" value="GPP34-like_sf"/>
</dbReference>
<dbReference type="Pfam" id="PF05719">
    <property type="entry name" value="GPP34"/>
    <property type="match status" value="1"/>
</dbReference>
<keyword evidence="2" id="KW-0333">Golgi apparatus</keyword>
<organism evidence="5 6">
    <name type="scientific">Dactylosporangium aurantiacum</name>
    <dbReference type="NCBI Taxonomy" id="35754"/>
    <lineage>
        <taxon>Bacteria</taxon>
        <taxon>Bacillati</taxon>
        <taxon>Actinomycetota</taxon>
        <taxon>Actinomycetes</taxon>
        <taxon>Micromonosporales</taxon>
        <taxon>Micromonosporaceae</taxon>
        <taxon>Dactylosporangium</taxon>
    </lineage>
</organism>
<dbReference type="AlphaFoldDB" id="A0A9Q9IA47"/>
<gene>
    <name evidence="5" type="ORF">Daura_35650</name>
</gene>
<dbReference type="EMBL" id="CP073767">
    <property type="protein sequence ID" value="UWZ52006.1"/>
    <property type="molecule type" value="Genomic_DNA"/>
</dbReference>
<dbReference type="Proteomes" id="UP001058003">
    <property type="component" value="Chromosome"/>
</dbReference>
<reference evidence="5" key="1">
    <citation type="submission" date="2021-04" db="EMBL/GenBank/DDBJ databases">
        <title>Dactylosporangium aurantiacum NRRL B-8018 full assembly.</title>
        <authorList>
            <person name="Hartkoorn R.C."/>
            <person name="Beaudoing E."/>
            <person name="Hot D."/>
        </authorList>
    </citation>
    <scope>NUCLEOTIDE SEQUENCE</scope>
    <source>
        <strain evidence="5">NRRL B-8018</strain>
    </source>
</reference>
<dbReference type="RefSeq" id="WP_081970651.1">
    <property type="nucleotide sequence ID" value="NZ_CP073767.1"/>
</dbReference>
<name>A0A9Q9IA47_9ACTN</name>
<protein>
    <submittedName>
        <fullName evidence="5">GPP34 family phosphoprotein</fullName>
    </submittedName>
</protein>
<keyword evidence="6" id="KW-1185">Reference proteome</keyword>
<evidence type="ECO:0000313" key="6">
    <source>
        <dbReference type="Proteomes" id="UP001058003"/>
    </source>
</evidence>
<dbReference type="GO" id="GO:0005737">
    <property type="term" value="C:cytoplasm"/>
    <property type="evidence" value="ECO:0007669"/>
    <property type="project" value="UniProtKB-ARBA"/>
</dbReference>
<keyword evidence="4" id="KW-0472">Membrane</keyword>
<evidence type="ECO:0000256" key="1">
    <source>
        <dbReference type="ARBA" id="ARBA00004255"/>
    </source>
</evidence>
<accession>A0A9Q9IA47</accession>
<evidence type="ECO:0000313" key="5">
    <source>
        <dbReference type="EMBL" id="UWZ52006.1"/>
    </source>
</evidence>
<evidence type="ECO:0000256" key="4">
    <source>
        <dbReference type="ARBA" id="ARBA00023136"/>
    </source>
</evidence>
<dbReference type="KEGG" id="daur:Daura_35650"/>
<sequence>MLSGLGPADCIHGGRLCGTRRNGTRLLSDRRRREPLADDFFRLCHDDRSGTLRLSDDATRIGLASALIGELGWAGILTVEDGLLLVRAGATPGDSVAHAVLDDIRGERVPRDVRTWLTYLSMESYERVARRLVAGNHVIPQEGRRLLRRYTFYLPTDTNDFVWPRVRLGTALAQRRPIDQIDVHLLGIADATGLLPSILDGGGQPAHAYFEHLMQQSHADVQTLIQETRVVIGNKVMNGR</sequence>